<sequence length="511" mass="56081" precursor="true">MRWLLCSASLRVMLVSSICSLSPFALVGRAEDQPQWGRPHSRNMVSDETGLPSDFDPETGHHIKWSAPLGTHGYGSPTIASGKVLIGANNAEPRDPRHVGDRSVLLCLDEQDGSMDWQLVVPRIEGGDIFKDWPNISMSSPPTIEGDRVYTMTNRFEVVCLDLHGQSNGNDGPYLDEGKHMVSLDSDTGPMDVTSIDADIIWMFDLLAEVGSYPHDGSHCSVLIDGENLYVNTCNGVDNTHKVIRSPEAPSLVVLDKSTGRLVAQDVERIGPQIFHSTWSSPAMGEINGQRLAFFAGGDGILYGFKALDPRGGPSAPVALERPWRFDCDPEAPKQDIHSFLRNRKVSPSNVKSMPVLDGERLYVTYGGDIWWGKNEAWLVCVDATGQGEVTHSARLWTYPLEKHVCSTPSVYKGMVFVADCGGKLHCINAETGEAYWTEDIGREVWGSTLVADGKVYVGTRAGDFWIFAADKVKQPIAHIQFDSPIHTSPVAANGVLYVATLKRLYAIEQK</sequence>
<dbReference type="EMBL" id="SJPV01000008">
    <property type="protein sequence ID" value="TWU34338.1"/>
    <property type="molecule type" value="Genomic_DNA"/>
</dbReference>
<evidence type="ECO:0000256" key="1">
    <source>
        <dbReference type="SAM" id="SignalP"/>
    </source>
</evidence>
<dbReference type="Proteomes" id="UP000319143">
    <property type="component" value="Unassembled WGS sequence"/>
</dbReference>
<dbReference type="InterPro" id="IPR015943">
    <property type="entry name" value="WD40/YVTN_repeat-like_dom_sf"/>
</dbReference>
<feature type="chain" id="PRO_5022948245" evidence="1">
    <location>
        <begin position="26"/>
        <end position="511"/>
    </location>
</feature>
<keyword evidence="4" id="KW-1185">Reference proteome</keyword>
<dbReference type="InterPro" id="IPR002372">
    <property type="entry name" value="PQQ_rpt_dom"/>
</dbReference>
<dbReference type="Pfam" id="PF13360">
    <property type="entry name" value="PQQ_2"/>
    <property type="match status" value="1"/>
</dbReference>
<feature type="signal peptide" evidence="1">
    <location>
        <begin position="1"/>
        <end position="25"/>
    </location>
</feature>
<protein>
    <submittedName>
        <fullName evidence="3">Outer membrane biogenesis protein BamB</fullName>
    </submittedName>
</protein>
<comment type="caution">
    <text evidence="3">The sequence shown here is derived from an EMBL/GenBank/DDBJ whole genome shotgun (WGS) entry which is preliminary data.</text>
</comment>
<dbReference type="PANTHER" id="PTHR34512:SF30">
    <property type="entry name" value="OUTER MEMBRANE PROTEIN ASSEMBLY FACTOR BAMB"/>
    <property type="match status" value="1"/>
</dbReference>
<organism evidence="3 4">
    <name type="scientific">Novipirellula artificiosorum</name>
    <dbReference type="NCBI Taxonomy" id="2528016"/>
    <lineage>
        <taxon>Bacteria</taxon>
        <taxon>Pseudomonadati</taxon>
        <taxon>Planctomycetota</taxon>
        <taxon>Planctomycetia</taxon>
        <taxon>Pirellulales</taxon>
        <taxon>Pirellulaceae</taxon>
        <taxon>Novipirellula</taxon>
    </lineage>
</organism>
<dbReference type="InterPro" id="IPR011047">
    <property type="entry name" value="Quinoprotein_ADH-like_sf"/>
</dbReference>
<dbReference type="Gene3D" id="2.130.10.10">
    <property type="entry name" value="YVTN repeat-like/Quinoprotein amine dehydrogenase"/>
    <property type="match status" value="2"/>
</dbReference>
<keyword evidence="1" id="KW-0732">Signal</keyword>
<evidence type="ECO:0000313" key="3">
    <source>
        <dbReference type="EMBL" id="TWU34338.1"/>
    </source>
</evidence>
<reference evidence="3 4" key="1">
    <citation type="submission" date="2019-02" db="EMBL/GenBank/DDBJ databases">
        <title>Deep-cultivation of Planctomycetes and their phenomic and genomic characterization uncovers novel biology.</title>
        <authorList>
            <person name="Wiegand S."/>
            <person name="Jogler M."/>
            <person name="Boedeker C."/>
            <person name="Pinto D."/>
            <person name="Vollmers J."/>
            <person name="Rivas-Marin E."/>
            <person name="Kohn T."/>
            <person name="Peeters S.H."/>
            <person name="Heuer A."/>
            <person name="Rast P."/>
            <person name="Oberbeckmann S."/>
            <person name="Bunk B."/>
            <person name="Jeske O."/>
            <person name="Meyerdierks A."/>
            <person name="Storesund J.E."/>
            <person name="Kallscheuer N."/>
            <person name="Luecker S."/>
            <person name="Lage O.M."/>
            <person name="Pohl T."/>
            <person name="Merkel B.J."/>
            <person name="Hornburger P."/>
            <person name="Mueller R.-W."/>
            <person name="Bruemmer F."/>
            <person name="Labrenz M."/>
            <person name="Spormann A.M."/>
            <person name="Op Den Camp H."/>
            <person name="Overmann J."/>
            <person name="Amann R."/>
            <person name="Jetten M.S.M."/>
            <person name="Mascher T."/>
            <person name="Medema M.H."/>
            <person name="Devos D.P."/>
            <person name="Kaster A.-K."/>
            <person name="Ovreas L."/>
            <person name="Rohde M."/>
            <person name="Galperin M.Y."/>
            <person name="Jogler C."/>
        </authorList>
    </citation>
    <scope>NUCLEOTIDE SEQUENCE [LARGE SCALE GENOMIC DNA]</scope>
    <source>
        <strain evidence="3 4">Poly41</strain>
    </source>
</reference>
<dbReference type="RefSeq" id="WP_197231495.1">
    <property type="nucleotide sequence ID" value="NZ_SJPV01000008.1"/>
</dbReference>
<gene>
    <name evidence="3" type="ORF">Poly41_44850</name>
</gene>
<evidence type="ECO:0000259" key="2">
    <source>
        <dbReference type="Pfam" id="PF13360"/>
    </source>
</evidence>
<proteinExistence type="predicted"/>
<feature type="domain" description="Pyrrolo-quinoline quinone repeat" evidence="2">
    <location>
        <begin position="394"/>
        <end position="471"/>
    </location>
</feature>
<dbReference type="AlphaFoldDB" id="A0A5C6DCD9"/>
<dbReference type="PANTHER" id="PTHR34512">
    <property type="entry name" value="CELL SURFACE PROTEIN"/>
    <property type="match status" value="1"/>
</dbReference>
<evidence type="ECO:0000313" key="4">
    <source>
        <dbReference type="Proteomes" id="UP000319143"/>
    </source>
</evidence>
<dbReference type="SUPFAM" id="SSF50998">
    <property type="entry name" value="Quinoprotein alcohol dehydrogenase-like"/>
    <property type="match status" value="1"/>
</dbReference>
<accession>A0A5C6DCD9</accession>
<name>A0A5C6DCD9_9BACT</name>